<dbReference type="KEGG" id="gtt:GUITHDRAFT_69510"/>
<evidence type="ECO:0000256" key="5">
    <source>
        <dbReference type="ARBA" id="ARBA00023136"/>
    </source>
</evidence>
<keyword evidence="2" id="KW-0812">Transmembrane</keyword>
<dbReference type="SMART" id="SM00044">
    <property type="entry name" value="CYCc"/>
    <property type="match status" value="1"/>
</dbReference>
<keyword evidence="4" id="KW-1133">Transmembrane helix</keyword>
<keyword evidence="6" id="KW-0456">Lyase</keyword>
<dbReference type="eggNOG" id="KOG4171">
    <property type="taxonomic scope" value="Eukaryota"/>
</dbReference>
<feature type="domain" description="Guanylate cyclase" evidence="7">
    <location>
        <begin position="27"/>
        <end position="160"/>
    </location>
</feature>
<dbReference type="Proteomes" id="UP000011087">
    <property type="component" value="Unassembled WGS sequence"/>
</dbReference>
<evidence type="ECO:0000256" key="6">
    <source>
        <dbReference type="ARBA" id="ARBA00023239"/>
    </source>
</evidence>
<dbReference type="PROSITE" id="PS50125">
    <property type="entry name" value="GUANYLATE_CYCLASE_2"/>
    <property type="match status" value="1"/>
</dbReference>
<evidence type="ECO:0000313" key="8">
    <source>
        <dbReference type="EMBL" id="EKX47706.1"/>
    </source>
</evidence>
<evidence type="ECO:0000259" key="7">
    <source>
        <dbReference type="PROSITE" id="PS50125"/>
    </source>
</evidence>
<dbReference type="PANTHER" id="PTHR11920:SF335">
    <property type="entry name" value="GUANYLATE CYCLASE"/>
    <property type="match status" value="1"/>
</dbReference>
<dbReference type="GO" id="GO:0005886">
    <property type="term" value="C:plasma membrane"/>
    <property type="evidence" value="ECO:0007669"/>
    <property type="project" value="TreeGrafter"/>
</dbReference>
<evidence type="ECO:0000256" key="4">
    <source>
        <dbReference type="ARBA" id="ARBA00022989"/>
    </source>
</evidence>
<name>L1JGS0_GUITC</name>
<dbReference type="AlphaFoldDB" id="L1JGS0"/>
<dbReference type="CDD" id="cd07302">
    <property type="entry name" value="CHD"/>
    <property type="match status" value="1"/>
</dbReference>
<evidence type="ECO:0000256" key="1">
    <source>
        <dbReference type="ARBA" id="ARBA00004370"/>
    </source>
</evidence>
<dbReference type="InterPro" id="IPR050401">
    <property type="entry name" value="Cyclic_nucleotide_synthase"/>
</dbReference>
<dbReference type="SUPFAM" id="SSF55073">
    <property type="entry name" value="Nucleotide cyclase"/>
    <property type="match status" value="1"/>
</dbReference>
<dbReference type="OMA" id="CHESTAM"/>
<dbReference type="OrthoDB" id="6127067at2759"/>
<dbReference type="PaxDb" id="55529-EKX47706"/>
<feature type="non-terminal residue" evidence="8">
    <location>
        <position position="207"/>
    </location>
</feature>
<evidence type="ECO:0000256" key="3">
    <source>
        <dbReference type="ARBA" id="ARBA00022741"/>
    </source>
</evidence>
<dbReference type="GO" id="GO:0001653">
    <property type="term" value="F:peptide receptor activity"/>
    <property type="evidence" value="ECO:0007669"/>
    <property type="project" value="TreeGrafter"/>
</dbReference>
<comment type="subcellular location">
    <subcellularLocation>
        <location evidence="1">Membrane</location>
    </subcellularLocation>
</comment>
<protein>
    <recommendedName>
        <fullName evidence="7">Guanylate cyclase domain-containing protein</fullName>
    </recommendedName>
</protein>
<organism evidence="8">
    <name type="scientific">Guillardia theta (strain CCMP2712)</name>
    <name type="common">Cryptophyte</name>
    <dbReference type="NCBI Taxonomy" id="905079"/>
    <lineage>
        <taxon>Eukaryota</taxon>
        <taxon>Cryptophyceae</taxon>
        <taxon>Pyrenomonadales</taxon>
        <taxon>Geminigeraceae</taxon>
        <taxon>Guillardia</taxon>
    </lineage>
</organism>
<proteinExistence type="predicted"/>
<dbReference type="EnsemblProtists" id="EKX47706">
    <property type="protein sequence ID" value="EKX47706"/>
    <property type="gene ID" value="GUITHDRAFT_69510"/>
</dbReference>
<gene>
    <name evidence="8" type="ORF">GUITHDRAFT_69510</name>
</gene>
<dbReference type="GO" id="GO:0000166">
    <property type="term" value="F:nucleotide binding"/>
    <property type="evidence" value="ECO:0007669"/>
    <property type="project" value="UniProtKB-KW"/>
</dbReference>
<dbReference type="GeneID" id="17304322"/>
<keyword evidence="5" id="KW-0472">Membrane</keyword>
<dbReference type="GO" id="GO:0004016">
    <property type="term" value="F:adenylate cyclase activity"/>
    <property type="evidence" value="ECO:0007669"/>
    <property type="project" value="TreeGrafter"/>
</dbReference>
<dbReference type="HOGENOM" id="CLU_001072_6_1_1"/>
<reference evidence="9" key="3">
    <citation type="submission" date="2015-06" db="UniProtKB">
        <authorList>
            <consortium name="EnsemblProtists"/>
        </authorList>
    </citation>
    <scope>IDENTIFICATION</scope>
</reference>
<dbReference type="Gene3D" id="3.30.70.1230">
    <property type="entry name" value="Nucleotide cyclase"/>
    <property type="match status" value="1"/>
</dbReference>
<dbReference type="FunFam" id="3.30.70.1230:FF:000030">
    <property type="entry name" value="Si:ch211-215j19.12"/>
    <property type="match status" value="1"/>
</dbReference>
<reference evidence="10" key="2">
    <citation type="submission" date="2012-11" db="EMBL/GenBank/DDBJ databases">
        <authorList>
            <person name="Kuo A."/>
            <person name="Curtis B.A."/>
            <person name="Tanifuji G."/>
            <person name="Burki F."/>
            <person name="Gruber A."/>
            <person name="Irimia M."/>
            <person name="Maruyama S."/>
            <person name="Arias M.C."/>
            <person name="Ball S.G."/>
            <person name="Gile G.H."/>
            <person name="Hirakawa Y."/>
            <person name="Hopkins J.F."/>
            <person name="Rensing S.A."/>
            <person name="Schmutz J."/>
            <person name="Symeonidi A."/>
            <person name="Elias M."/>
            <person name="Eveleigh R.J."/>
            <person name="Herman E.K."/>
            <person name="Klute M.J."/>
            <person name="Nakayama T."/>
            <person name="Obornik M."/>
            <person name="Reyes-Prieto A."/>
            <person name="Armbrust E.V."/>
            <person name="Aves S.J."/>
            <person name="Beiko R.G."/>
            <person name="Coutinho P."/>
            <person name="Dacks J.B."/>
            <person name="Durnford D.G."/>
            <person name="Fast N.M."/>
            <person name="Green B.R."/>
            <person name="Grisdale C."/>
            <person name="Hempe F."/>
            <person name="Henrissat B."/>
            <person name="Hoppner M.P."/>
            <person name="Ishida K.-I."/>
            <person name="Kim E."/>
            <person name="Koreny L."/>
            <person name="Kroth P.G."/>
            <person name="Liu Y."/>
            <person name="Malik S.-B."/>
            <person name="Maier U.G."/>
            <person name="McRose D."/>
            <person name="Mock T."/>
            <person name="Neilson J.A."/>
            <person name="Onodera N.T."/>
            <person name="Poole A.M."/>
            <person name="Pritham E.J."/>
            <person name="Richards T.A."/>
            <person name="Rocap G."/>
            <person name="Roy S.W."/>
            <person name="Sarai C."/>
            <person name="Schaack S."/>
            <person name="Shirato S."/>
            <person name="Slamovits C.H."/>
            <person name="Spencer D.F."/>
            <person name="Suzuki S."/>
            <person name="Worden A.Z."/>
            <person name="Zauner S."/>
            <person name="Barry K."/>
            <person name="Bell C."/>
            <person name="Bharti A.K."/>
            <person name="Crow J.A."/>
            <person name="Grimwood J."/>
            <person name="Kramer R."/>
            <person name="Lindquist E."/>
            <person name="Lucas S."/>
            <person name="Salamov A."/>
            <person name="McFadden G.I."/>
            <person name="Lane C.E."/>
            <person name="Keeling P.J."/>
            <person name="Gray M.W."/>
            <person name="Grigoriev I.V."/>
            <person name="Archibald J.M."/>
        </authorList>
    </citation>
    <scope>NUCLEOTIDE SEQUENCE</scope>
    <source>
        <strain evidence="10">CCMP2712</strain>
    </source>
</reference>
<dbReference type="GO" id="GO:0007168">
    <property type="term" value="P:receptor guanylyl cyclase signaling pathway"/>
    <property type="evidence" value="ECO:0007669"/>
    <property type="project" value="TreeGrafter"/>
</dbReference>
<dbReference type="PANTHER" id="PTHR11920">
    <property type="entry name" value="GUANYLYL CYCLASE"/>
    <property type="match status" value="1"/>
</dbReference>
<keyword evidence="10" id="KW-1185">Reference proteome</keyword>
<dbReference type="Pfam" id="PF00211">
    <property type="entry name" value="Guanylate_cyc"/>
    <property type="match status" value="1"/>
</dbReference>
<evidence type="ECO:0000313" key="10">
    <source>
        <dbReference type="Proteomes" id="UP000011087"/>
    </source>
</evidence>
<evidence type="ECO:0000256" key="2">
    <source>
        <dbReference type="ARBA" id="ARBA00022692"/>
    </source>
</evidence>
<keyword evidence="3" id="KW-0547">Nucleotide-binding</keyword>
<evidence type="ECO:0000313" key="9">
    <source>
        <dbReference type="EnsemblProtists" id="EKX47706"/>
    </source>
</evidence>
<dbReference type="GO" id="GO:0004383">
    <property type="term" value="F:guanylate cyclase activity"/>
    <property type="evidence" value="ECO:0007669"/>
    <property type="project" value="TreeGrafter"/>
</dbReference>
<dbReference type="GO" id="GO:0035556">
    <property type="term" value="P:intracellular signal transduction"/>
    <property type="evidence" value="ECO:0007669"/>
    <property type="project" value="InterPro"/>
</dbReference>
<dbReference type="EMBL" id="JH992989">
    <property type="protein sequence ID" value="EKX47706.1"/>
    <property type="molecule type" value="Genomic_DNA"/>
</dbReference>
<dbReference type="InterPro" id="IPR029787">
    <property type="entry name" value="Nucleotide_cyclase"/>
</dbReference>
<reference evidence="8 10" key="1">
    <citation type="journal article" date="2012" name="Nature">
        <title>Algal genomes reveal evolutionary mosaicism and the fate of nucleomorphs.</title>
        <authorList>
            <consortium name="DOE Joint Genome Institute"/>
            <person name="Curtis B.A."/>
            <person name="Tanifuji G."/>
            <person name="Burki F."/>
            <person name="Gruber A."/>
            <person name="Irimia M."/>
            <person name="Maruyama S."/>
            <person name="Arias M.C."/>
            <person name="Ball S.G."/>
            <person name="Gile G.H."/>
            <person name="Hirakawa Y."/>
            <person name="Hopkins J.F."/>
            <person name="Kuo A."/>
            <person name="Rensing S.A."/>
            <person name="Schmutz J."/>
            <person name="Symeonidi A."/>
            <person name="Elias M."/>
            <person name="Eveleigh R.J."/>
            <person name="Herman E.K."/>
            <person name="Klute M.J."/>
            <person name="Nakayama T."/>
            <person name="Obornik M."/>
            <person name="Reyes-Prieto A."/>
            <person name="Armbrust E.V."/>
            <person name="Aves S.J."/>
            <person name="Beiko R.G."/>
            <person name="Coutinho P."/>
            <person name="Dacks J.B."/>
            <person name="Durnford D.G."/>
            <person name="Fast N.M."/>
            <person name="Green B.R."/>
            <person name="Grisdale C.J."/>
            <person name="Hempel F."/>
            <person name="Henrissat B."/>
            <person name="Hoppner M.P."/>
            <person name="Ishida K."/>
            <person name="Kim E."/>
            <person name="Koreny L."/>
            <person name="Kroth P.G."/>
            <person name="Liu Y."/>
            <person name="Malik S.B."/>
            <person name="Maier U.G."/>
            <person name="McRose D."/>
            <person name="Mock T."/>
            <person name="Neilson J.A."/>
            <person name="Onodera N.T."/>
            <person name="Poole A.M."/>
            <person name="Pritham E.J."/>
            <person name="Richards T.A."/>
            <person name="Rocap G."/>
            <person name="Roy S.W."/>
            <person name="Sarai C."/>
            <person name="Schaack S."/>
            <person name="Shirato S."/>
            <person name="Slamovits C.H."/>
            <person name="Spencer D.F."/>
            <person name="Suzuki S."/>
            <person name="Worden A.Z."/>
            <person name="Zauner S."/>
            <person name="Barry K."/>
            <person name="Bell C."/>
            <person name="Bharti A.K."/>
            <person name="Crow J.A."/>
            <person name="Grimwood J."/>
            <person name="Kramer R."/>
            <person name="Lindquist E."/>
            <person name="Lucas S."/>
            <person name="Salamov A."/>
            <person name="McFadden G.I."/>
            <person name="Lane C.E."/>
            <person name="Keeling P.J."/>
            <person name="Gray M.W."/>
            <person name="Grigoriev I.V."/>
            <person name="Archibald J.M."/>
        </authorList>
    </citation>
    <scope>NUCLEOTIDE SEQUENCE</scope>
    <source>
        <strain evidence="8 10">CCMP2712</strain>
    </source>
</reference>
<dbReference type="RefSeq" id="XP_005834686.1">
    <property type="nucleotide sequence ID" value="XM_005834629.1"/>
</dbReference>
<accession>L1JGS0</accession>
<sequence length="207" mass="22827">MLPHHVIQKLKVGTCNLPITERHQQVSILFSDIVGYTSMAASIETEKLIEMLSKMFNSFDELCDKHGCYKVETIGDAYMVVAGHESGEESSTDDHAQRVLNMGLDMIEAAKEIMHPSLEGESIKIRVGVHSGPAFAGVVGSKMPRYCFFGDTVNTSSRMESNGFPMCVHVSKATYDVGKDFFDFVSCGGREIKGKGIMETFLLKSDK</sequence>
<dbReference type="InterPro" id="IPR001054">
    <property type="entry name" value="A/G_cyclase"/>
</dbReference>